<dbReference type="Proteomes" id="UP000274822">
    <property type="component" value="Unassembled WGS sequence"/>
</dbReference>
<accession>A0A433Q8T9</accession>
<dbReference type="EMBL" id="RBNJ01011074">
    <property type="protein sequence ID" value="RUS26172.1"/>
    <property type="molecule type" value="Genomic_DNA"/>
</dbReference>
<gene>
    <name evidence="1" type="ORF">BC938DRAFT_471139</name>
</gene>
<evidence type="ECO:0000313" key="2">
    <source>
        <dbReference type="Proteomes" id="UP000274822"/>
    </source>
</evidence>
<keyword evidence="2" id="KW-1185">Reference proteome</keyword>
<feature type="non-terminal residue" evidence="1">
    <location>
        <position position="92"/>
    </location>
</feature>
<reference evidence="1 2" key="1">
    <citation type="journal article" date="2018" name="New Phytol.">
        <title>Phylogenomics of Endogonaceae and evolution of mycorrhizas within Mucoromycota.</title>
        <authorList>
            <person name="Chang Y."/>
            <person name="Desiro A."/>
            <person name="Na H."/>
            <person name="Sandor L."/>
            <person name="Lipzen A."/>
            <person name="Clum A."/>
            <person name="Barry K."/>
            <person name="Grigoriev I.V."/>
            <person name="Martin F.M."/>
            <person name="Stajich J.E."/>
            <person name="Smith M.E."/>
            <person name="Bonito G."/>
            <person name="Spatafora J.W."/>
        </authorList>
    </citation>
    <scope>NUCLEOTIDE SEQUENCE [LARGE SCALE GENOMIC DNA]</scope>
    <source>
        <strain evidence="1 2">AD002</strain>
    </source>
</reference>
<proteinExistence type="predicted"/>
<sequence>MGAGSGHAALTGDRLLPSVLRAEQVLVVPSDRCGDWTLSTRGRCGPRSFPRNVSTRLGVDGLVAVALGMAEERVVVLEVELVGYLYIYVCDS</sequence>
<dbReference type="AlphaFoldDB" id="A0A433Q8T9"/>
<organism evidence="1 2">
    <name type="scientific">Jimgerdemannia flammicorona</name>
    <dbReference type="NCBI Taxonomy" id="994334"/>
    <lineage>
        <taxon>Eukaryota</taxon>
        <taxon>Fungi</taxon>
        <taxon>Fungi incertae sedis</taxon>
        <taxon>Mucoromycota</taxon>
        <taxon>Mucoromycotina</taxon>
        <taxon>Endogonomycetes</taxon>
        <taxon>Endogonales</taxon>
        <taxon>Endogonaceae</taxon>
        <taxon>Jimgerdemannia</taxon>
    </lineage>
</organism>
<protein>
    <submittedName>
        <fullName evidence="1">Uncharacterized protein</fullName>
    </submittedName>
</protein>
<evidence type="ECO:0000313" key="1">
    <source>
        <dbReference type="EMBL" id="RUS26172.1"/>
    </source>
</evidence>
<name>A0A433Q8T9_9FUNG</name>
<comment type="caution">
    <text evidence="1">The sequence shown here is derived from an EMBL/GenBank/DDBJ whole genome shotgun (WGS) entry which is preliminary data.</text>
</comment>